<evidence type="ECO:0000313" key="3">
    <source>
        <dbReference type="Proteomes" id="UP000256329"/>
    </source>
</evidence>
<proteinExistence type="predicted"/>
<evidence type="ECO:0000256" key="1">
    <source>
        <dbReference type="SAM" id="MobiDB-lite"/>
    </source>
</evidence>
<dbReference type="AlphaFoldDB" id="A0A3D8P3U4"/>
<evidence type="ECO:0000313" key="2">
    <source>
        <dbReference type="EMBL" id="RDV81687.1"/>
    </source>
</evidence>
<gene>
    <name evidence="2" type="ORF">DXX99_09225</name>
</gene>
<reference evidence="2 3" key="1">
    <citation type="submission" date="2018-08" db="EMBL/GenBank/DDBJ databases">
        <title>Form III RuBisCO-mediated autotrophy in Thermodesulfobium bacteria.</title>
        <authorList>
            <person name="Toshchakov S.V."/>
            <person name="Kublanov I.V."/>
            <person name="Frolov E."/>
            <person name="Bonch-Osmolovskaya E.A."/>
            <person name="Tourova T.P."/>
            <person name="Chernych N.A."/>
            <person name="Lebedinsky A.V."/>
        </authorList>
    </citation>
    <scope>NUCLEOTIDE SEQUENCE [LARGE SCALE GENOMIC DNA]</scope>
    <source>
        <strain evidence="2 3">SR</strain>
    </source>
</reference>
<name>A0A3D8P3U4_9THEO</name>
<feature type="region of interest" description="Disordered" evidence="1">
    <location>
        <begin position="71"/>
        <end position="91"/>
    </location>
</feature>
<keyword evidence="3" id="KW-1185">Reference proteome</keyword>
<dbReference type="Proteomes" id="UP000256329">
    <property type="component" value="Unassembled WGS sequence"/>
</dbReference>
<accession>A0A3D8P3U4</accession>
<organism evidence="2 3">
    <name type="scientific">Ammonifex thiophilus</name>
    <dbReference type="NCBI Taxonomy" id="444093"/>
    <lineage>
        <taxon>Bacteria</taxon>
        <taxon>Bacillati</taxon>
        <taxon>Bacillota</taxon>
        <taxon>Clostridia</taxon>
        <taxon>Thermoanaerobacterales</taxon>
        <taxon>Thermoanaerobacteraceae</taxon>
        <taxon>Ammonifex</taxon>
    </lineage>
</organism>
<comment type="caution">
    <text evidence="2">The sequence shown here is derived from an EMBL/GenBank/DDBJ whole genome shotgun (WGS) entry which is preliminary data.</text>
</comment>
<protein>
    <submittedName>
        <fullName evidence="2">Uncharacterized protein</fullName>
    </submittedName>
</protein>
<sequence>MGPQLEALVRGLEGEDADPVTREHNRALAERLLERAEREAAREVCRNFPPLLSLPERLRRDVLARVGLGPGVLESPAGRREPGVPLRVVPPGPGQPMPEFYFWFYYPEDEEESATRREVVEVLEDEQVQYLMNGDGRRGGRGRAERLSAGLLRPGERCVRVYGSRGEEG</sequence>
<dbReference type="EMBL" id="QSLN01000018">
    <property type="protein sequence ID" value="RDV81687.1"/>
    <property type="molecule type" value="Genomic_DNA"/>
</dbReference>